<protein>
    <submittedName>
        <fullName evidence="1">Uncharacterized protein</fullName>
    </submittedName>
</protein>
<proteinExistence type="predicted"/>
<reference evidence="1 2" key="1">
    <citation type="submission" date="2020-04" db="EMBL/GenBank/DDBJ databases">
        <authorList>
            <person name="De Canck E."/>
        </authorList>
    </citation>
    <scope>NUCLEOTIDE SEQUENCE [LARGE SCALE GENOMIC DNA]</scope>
    <source>
        <strain evidence="1 2">LMG 3431</strain>
    </source>
</reference>
<dbReference type="AlphaFoldDB" id="A0A6S6ZG60"/>
<organism evidence="1 2">
    <name type="scientific">Achromobacter pestifer</name>
    <dbReference type="NCBI Taxonomy" id="1353889"/>
    <lineage>
        <taxon>Bacteria</taxon>
        <taxon>Pseudomonadati</taxon>
        <taxon>Pseudomonadota</taxon>
        <taxon>Betaproteobacteria</taxon>
        <taxon>Burkholderiales</taxon>
        <taxon>Alcaligenaceae</taxon>
        <taxon>Achromobacter</taxon>
    </lineage>
</organism>
<dbReference type="EMBL" id="CADIJX010000005">
    <property type="protein sequence ID" value="CAB3678523.1"/>
    <property type="molecule type" value="Genomic_DNA"/>
</dbReference>
<sequence>MLNSTGRAGRARSDDEGGARFAAQARSFALEQLDHDEQRILAVLGAALLSQWHELPQDMRQRLLSRETAQAECTPFKVKARIAHFIADTDASPSRAAAPVCVRPGVTRLVRGDDDFVDRAKTAYQLDGGAKEPAHYSHINEFDGKRVVVLRNKRGVLAVYEDVEGGVTRLARWPASWV</sequence>
<dbReference type="Proteomes" id="UP000494108">
    <property type="component" value="Unassembled WGS sequence"/>
</dbReference>
<dbReference type="RefSeq" id="WP_175176547.1">
    <property type="nucleotide sequence ID" value="NZ_CADIJX010000005.1"/>
</dbReference>
<gene>
    <name evidence="1" type="ORF">LMG3431_04237</name>
</gene>
<evidence type="ECO:0000313" key="2">
    <source>
        <dbReference type="Proteomes" id="UP000494108"/>
    </source>
</evidence>
<accession>A0A6S6ZG60</accession>
<name>A0A6S6ZG60_9BURK</name>
<evidence type="ECO:0000313" key="1">
    <source>
        <dbReference type="EMBL" id="CAB3678523.1"/>
    </source>
</evidence>
<keyword evidence="2" id="KW-1185">Reference proteome</keyword>